<gene>
    <name evidence="2" type="ORF">IN07_03535</name>
</gene>
<evidence type="ECO:0008006" key="4">
    <source>
        <dbReference type="Google" id="ProtNLM"/>
    </source>
</evidence>
<protein>
    <recommendedName>
        <fullName evidence="4">Bacterial toxin 24 domain-containing protein</fullName>
    </recommendedName>
</protein>
<dbReference type="Gene3D" id="2.180.10.10">
    <property type="entry name" value="RHS repeat-associated core"/>
    <property type="match status" value="1"/>
</dbReference>
<dbReference type="STRING" id="1522368.IN07_03535"/>
<evidence type="ECO:0000313" key="2">
    <source>
        <dbReference type="EMBL" id="KGH48143.1"/>
    </source>
</evidence>
<reference evidence="2 3" key="1">
    <citation type="submission" date="2014-07" db="EMBL/GenBank/DDBJ databases">
        <title>Biosystematic studies on Modestobacter strains isolated from extreme hyper-arid desert soil and from historic building.</title>
        <authorList>
            <person name="Bukarasam K."/>
            <person name="Bull A."/>
            <person name="Girard G."/>
            <person name="van Wezel G."/>
            <person name="Goodfellow M."/>
        </authorList>
    </citation>
    <scope>NUCLEOTIDE SEQUENCE [LARGE SCALE GENOMIC DNA]</scope>
    <source>
        <strain evidence="2 3">KNN45-2b</strain>
    </source>
</reference>
<name>A0A098YBE1_9ACTN</name>
<keyword evidence="3" id="KW-1185">Reference proteome</keyword>
<keyword evidence="1" id="KW-0812">Transmembrane</keyword>
<dbReference type="EMBL" id="JPMX01000010">
    <property type="protein sequence ID" value="KGH48143.1"/>
    <property type="molecule type" value="Genomic_DNA"/>
</dbReference>
<comment type="caution">
    <text evidence="2">The sequence shown here is derived from an EMBL/GenBank/DDBJ whole genome shotgun (WGS) entry which is preliminary data.</text>
</comment>
<dbReference type="Proteomes" id="UP000029713">
    <property type="component" value="Unassembled WGS sequence"/>
</dbReference>
<dbReference type="PANTHER" id="PTHR32305">
    <property type="match status" value="1"/>
</dbReference>
<dbReference type="InterPro" id="IPR022385">
    <property type="entry name" value="Rhs_assc_core"/>
</dbReference>
<organism evidence="2 3">
    <name type="scientific">Modestobacter caceresii</name>
    <dbReference type="NCBI Taxonomy" id="1522368"/>
    <lineage>
        <taxon>Bacteria</taxon>
        <taxon>Bacillati</taxon>
        <taxon>Actinomycetota</taxon>
        <taxon>Actinomycetes</taxon>
        <taxon>Geodermatophilales</taxon>
        <taxon>Geodermatophilaceae</taxon>
        <taxon>Modestobacter</taxon>
    </lineage>
</organism>
<keyword evidence="1" id="KW-0472">Membrane</keyword>
<sequence length="519" mass="54585">MVENGAGQWISSTTSASTKNYAYDRLGRLTDVRDTTLGAGVCTARQYGYNERAERTSLRTAVSPTSACADPASPEAAAVTYAYDTADRLVTESVNGGAWVYDPLGRITGAPVRGSPGARVANTFYANDLVASQTIEGVARQTWSLDPLQRFSSYTSESWAAGADGVPAWQQAVTKVNHYDSDSDSPAWIAEDASLPDAITRFVDGLDGNLAVQTGKSGARVLQLIDLHGDVMTTVPIRDGEGAADWTGLRHQAADEFGNATDLTTGAAVVTNGAAPGKDGRYGWLGGKQRSADALAGVLLMGVRLYDPGTGRFWSVDPIPGGNATAYDYCTADPVNCTDLDGRWSWKGVLKKVAIVAEVASMIPGPVGSIAAGISAGAYAAAGNRKMAIAMGIAVGAAFVGGGAAIAVLKYGKRATETAGRINKSAKRAYAKKLSVSLNSGRASVFKTVASGRWRYDLVGRGHRGVATPHKTFATRNSRDPSGFDSGRASRIAKPMTWRDLVGARKQLKKHGPTPKRKR</sequence>
<dbReference type="AlphaFoldDB" id="A0A098YBE1"/>
<proteinExistence type="predicted"/>
<evidence type="ECO:0000313" key="3">
    <source>
        <dbReference type="Proteomes" id="UP000029713"/>
    </source>
</evidence>
<keyword evidence="1" id="KW-1133">Transmembrane helix</keyword>
<dbReference type="NCBIfam" id="TIGR03696">
    <property type="entry name" value="Rhs_assc_core"/>
    <property type="match status" value="1"/>
</dbReference>
<dbReference type="InterPro" id="IPR050708">
    <property type="entry name" value="T6SS_VgrG/RHS"/>
</dbReference>
<accession>A0A098YBE1</accession>
<evidence type="ECO:0000256" key="1">
    <source>
        <dbReference type="SAM" id="Phobius"/>
    </source>
</evidence>
<feature type="transmembrane region" description="Helical" evidence="1">
    <location>
        <begin position="387"/>
        <end position="409"/>
    </location>
</feature>
<dbReference type="PANTHER" id="PTHR32305:SF15">
    <property type="entry name" value="PROTEIN RHSA-RELATED"/>
    <property type="match status" value="1"/>
</dbReference>